<dbReference type="InterPro" id="IPR010985">
    <property type="entry name" value="Ribbon_hlx_hlx"/>
</dbReference>
<dbReference type="Pfam" id="PF05016">
    <property type="entry name" value="ParE_toxin"/>
    <property type="match status" value="1"/>
</dbReference>
<proteinExistence type="inferred from homology"/>
<evidence type="ECO:0000256" key="2">
    <source>
        <dbReference type="ARBA" id="ARBA00022649"/>
    </source>
</evidence>
<protein>
    <submittedName>
        <fullName evidence="4">Putative addiction module CopG family antidote</fullName>
    </submittedName>
</protein>
<dbReference type="PANTHER" id="PTHR33755">
    <property type="entry name" value="TOXIN PARE1-RELATED"/>
    <property type="match status" value="1"/>
</dbReference>
<dbReference type="NCBIfam" id="TIGR02606">
    <property type="entry name" value="antidote_CC2985"/>
    <property type="match status" value="1"/>
</dbReference>
<comment type="similarity">
    <text evidence="1">Belongs to the RelE toxin family.</text>
</comment>
<dbReference type="AlphaFoldDB" id="A0A853CYH4"/>
<sequence length="173" mass="19791">MAMNTSNSLDDHFAGFLAHEVATGRYRSASEVVRAGLRLLEDQETQMSRTSSRAGRRRGERRARGVRLRRVHSLQEVVTRFRLTPAARRDLSSIWDFAQENWDARQAETDVTEIRAAIERVADSPARGRACDDIRAGYRRYAIGSHLVFYVENGDGVDVIRILHQRMDPTRHL</sequence>
<dbReference type="Proteomes" id="UP000578352">
    <property type="component" value="Unassembled WGS sequence"/>
</dbReference>
<dbReference type="InterPro" id="IPR035093">
    <property type="entry name" value="RelE/ParE_toxin_dom_sf"/>
</dbReference>
<evidence type="ECO:0000256" key="1">
    <source>
        <dbReference type="ARBA" id="ARBA00006226"/>
    </source>
</evidence>
<name>A0A853CYH4_9MICO</name>
<feature type="region of interest" description="Disordered" evidence="3">
    <location>
        <begin position="43"/>
        <end position="63"/>
    </location>
</feature>
<gene>
    <name evidence="4" type="ORF">HNR13_002658</name>
</gene>
<evidence type="ECO:0000256" key="3">
    <source>
        <dbReference type="SAM" id="MobiDB-lite"/>
    </source>
</evidence>
<keyword evidence="2" id="KW-1277">Toxin-antitoxin system</keyword>
<organism evidence="4 5">
    <name type="scientific">Leifsonia shinshuensis</name>
    <dbReference type="NCBI Taxonomy" id="150026"/>
    <lineage>
        <taxon>Bacteria</taxon>
        <taxon>Bacillati</taxon>
        <taxon>Actinomycetota</taxon>
        <taxon>Actinomycetes</taxon>
        <taxon>Micrococcales</taxon>
        <taxon>Microbacteriaceae</taxon>
        <taxon>Leifsonia</taxon>
    </lineage>
</organism>
<dbReference type="PANTHER" id="PTHR33755:SF9">
    <property type="entry name" value="TOXIN PARE1"/>
    <property type="match status" value="1"/>
</dbReference>
<accession>A0A853CYH4</accession>
<evidence type="ECO:0000313" key="4">
    <source>
        <dbReference type="EMBL" id="NYJ24371.1"/>
    </source>
</evidence>
<dbReference type="GO" id="GO:0006355">
    <property type="term" value="P:regulation of DNA-templated transcription"/>
    <property type="evidence" value="ECO:0007669"/>
    <property type="project" value="InterPro"/>
</dbReference>
<dbReference type="InterPro" id="IPR038296">
    <property type="entry name" value="ParD_sf"/>
</dbReference>
<evidence type="ECO:0000313" key="5">
    <source>
        <dbReference type="Proteomes" id="UP000578352"/>
    </source>
</evidence>
<dbReference type="RefSeq" id="WP_246312761.1">
    <property type="nucleotide sequence ID" value="NZ_BAABEH010000001.1"/>
</dbReference>
<reference evidence="4 5" key="1">
    <citation type="submission" date="2020-07" db="EMBL/GenBank/DDBJ databases">
        <title>Sequencing the genomes of 1000 actinobacteria strains.</title>
        <authorList>
            <person name="Klenk H.-P."/>
        </authorList>
    </citation>
    <scope>NUCLEOTIDE SEQUENCE [LARGE SCALE GENOMIC DNA]</scope>
    <source>
        <strain evidence="4 5">DSM 15165</strain>
    </source>
</reference>
<dbReference type="EMBL" id="JACCFL010000001">
    <property type="protein sequence ID" value="NYJ24371.1"/>
    <property type="molecule type" value="Genomic_DNA"/>
</dbReference>
<feature type="compositionally biased region" description="Basic residues" evidence="3">
    <location>
        <begin position="54"/>
        <end position="63"/>
    </location>
</feature>
<comment type="caution">
    <text evidence="4">The sequence shown here is derived from an EMBL/GenBank/DDBJ whole genome shotgun (WGS) entry which is preliminary data.</text>
</comment>
<dbReference type="InterPro" id="IPR051803">
    <property type="entry name" value="TA_system_RelE-like_toxin"/>
</dbReference>
<dbReference type="InterPro" id="IPR007712">
    <property type="entry name" value="RelE/ParE_toxin"/>
</dbReference>
<dbReference type="Pfam" id="PF03693">
    <property type="entry name" value="ParD_antitoxin"/>
    <property type="match status" value="1"/>
</dbReference>
<dbReference type="SUPFAM" id="SSF47598">
    <property type="entry name" value="Ribbon-helix-helix"/>
    <property type="match status" value="1"/>
</dbReference>
<dbReference type="Gene3D" id="3.30.2310.20">
    <property type="entry name" value="RelE-like"/>
    <property type="match status" value="1"/>
</dbReference>
<dbReference type="Gene3D" id="6.10.10.120">
    <property type="entry name" value="Antitoxin ParD1-like"/>
    <property type="match status" value="1"/>
</dbReference>
<dbReference type="InterPro" id="IPR022789">
    <property type="entry name" value="ParD"/>
</dbReference>